<dbReference type="GO" id="GO:0005634">
    <property type="term" value="C:nucleus"/>
    <property type="evidence" value="ECO:0007669"/>
    <property type="project" value="TreeGrafter"/>
</dbReference>
<accession>T1GZJ8</accession>
<reference evidence="3" key="1">
    <citation type="submission" date="2013-02" db="EMBL/GenBank/DDBJ databases">
        <authorList>
            <person name="Hughes D."/>
        </authorList>
    </citation>
    <scope>NUCLEOTIDE SEQUENCE</scope>
    <source>
        <strain>Durham</strain>
        <strain evidence="3">NC isolate 2 -- Noor lab</strain>
    </source>
</reference>
<name>T1GZJ8_MEGSC</name>
<dbReference type="PANTHER" id="PTHR12243:SF69">
    <property type="entry name" value="SI:CH73-59F11.3"/>
    <property type="match status" value="1"/>
</dbReference>
<dbReference type="STRING" id="36166.T1GZJ8"/>
<keyword evidence="3" id="KW-1185">Reference proteome</keyword>
<dbReference type="PANTHER" id="PTHR12243">
    <property type="entry name" value="MADF DOMAIN TRANSCRIPTION FACTOR"/>
    <property type="match status" value="1"/>
</dbReference>
<dbReference type="EMBL" id="CAQQ02163412">
    <property type="status" value="NOT_ANNOTATED_CDS"/>
    <property type="molecule type" value="Genomic_DNA"/>
</dbReference>
<proteinExistence type="predicted"/>
<evidence type="ECO:0000313" key="2">
    <source>
        <dbReference type="EnsemblMetazoa" id="MESCA009301-PA"/>
    </source>
</evidence>
<dbReference type="GO" id="GO:0005667">
    <property type="term" value="C:transcription regulator complex"/>
    <property type="evidence" value="ECO:0007669"/>
    <property type="project" value="TreeGrafter"/>
</dbReference>
<dbReference type="EMBL" id="CAQQ02163410">
    <property type="status" value="NOT_ANNOTATED_CDS"/>
    <property type="molecule type" value="Genomic_DNA"/>
</dbReference>
<sequence length="185" mass="21874">MSWRNIDNDEKYKLIEMVKERSILWDSRLDEFKGADTLKMNAWDEVAKEFNICSNKAQRSFRILREHYRKHLANNNEDSWPYFEMMDFLRPIIKLRKKYSYSSSFETKTGKNVESFDDEEIPSSTMIEIPVHAELSDNEHTSRNGAGDMSPKCNIFPENPPKLKFLSLISRTFEISLKTKFENIT</sequence>
<dbReference type="EMBL" id="CAQQ02163411">
    <property type="status" value="NOT_ANNOTATED_CDS"/>
    <property type="molecule type" value="Genomic_DNA"/>
</dbReference>
<organism evidence="2 3">
    <name type="scientific">Megaselia scalaris</name>
    <name type="common">Humpbacked fly</name>
    <name type="synonym">Phora scalaris</name>
    <dbReference type="NCBI Taxonomy" id="36166"/>
    <lineage>
        <taxon>Eukaryota</taxon>
        <taxon>Metazoa</taxon>
        <taxon>Ecdysozoa</taxon>
        <taxon>Arthropoda</taxon>
        <taxon>Hexapoda</taxon>
        <taxon>Insecta</taxon>
        <taxon>Pterygota</taxon>
        <taxon>Neoptera</taxon>
        <taxon>Endopterygota</taxon>
        <taxon>Diptera</taxon>
        <taxon>Brachycera</taxon>
        <taxon>Muscomorpha</taxon>
        <taxon>Platypezoidea</taxon>
        <taxon>Phoridae</taxon>
        <taxon>Megaseliini</taxon>
        <taxon>Megaselia</taxon>
    </lineage>
</organism>
<dbReference type="AlphaFoldDB" id="T1GZJ8"/>
<dbReference type="Pfam" id="PF10545">
    <property type="entry name" value="MADF_DNA_bdg"/>
    <property type="match status" value="1"/>
</dbReference>
<protein>
    <recommendedName>
        <fullName evidence="1">MADF domain-containing protein</fullName>
    </recommendedName>
</protein>
<dbReference type="InterPro" id="IPR039353">
    <property type="entry name" value="TF_Adf1"/>
</dbReference>
<dbReference type="Proteomes" id="UP000015102">
    <property type="component" value="Unassembled WGS sequence"/>
</dbReference>
<dbReference type="InterPro" id="IPR006578">
    <property type="entry name" value="MADF-dom"/>
</dbReference>
<dbReference type="EnsemblMetazoa" id="MESCA009301-RA">
    <property type="protein sequence ID" value="MESCA009301-PA"/>
    <property type="gene ID" value="MESCA009301"/>
</dbReference>
<dbReference type="GO" id="GO:0006357">
    <property type="term" value="P:regulation of transcription by RNA polymerase II"/>
    <property type="evidence" value="ECO:0007669"/>
    <property type="project" value="TreeGrafter"/>
</dbReference>
<dbReference type="SMART" id="SM00595">
    <property type="entry name" value="MADF"/>
    <property type="match status" value="1"/>
</dbReference>
<dbReference type="PROSITE" id="PS51029">
    <property type="entry name" value="MADF"/>
    <property type="match status" value="1"/>
</dbReference>
<evidence type="ECO:0000259" key="1">
    <source>
        <dbReference type="PROSITE" id="PS51029"/>
    </source>
</evidence>
<reference evidence="2" key="2">
    <citation type="submission" date="2015-06" db="UniProtKB">
        <authorList>
            <consortium name="EnsemblMetazoa"/>
        </authorList>
    </citation>
    <scope>IDENTIFICATION</scope>
</reference>
<evidence type="ECO:0000313" key="3">
    <source>
        <dbReference type="Proteomes" id="UP000015102"/>
    </source>
</evidence>
<feature type="domain" description="MADF" evidence="1">
    <location>
        <begin position="13"/>
        <end position="94"/>
    </location>
</feature>
<dbReference type="HOGENOM" id="CLU_1462917_0_0_1"/>